<feature type="transmembrane region" description="Helical" evidence="1">
    <location>
        <begin position="63"/>
        <end position="84"/>
    </location>
</feature>
<feature type="transmembrane region" description="Helical" evidence="1">
    <location>
        <begin position="31"/>
        <end position="57"/>
    </location>
</feature>
<keyword evidence="3" id="KW-1185">Reference proteome</keyword>
<keyword evidence="1" id="KW-0812">Transmembrane</keyword>
<dbReference type="RefSeq" id="WP_176763199.1">
    <property type="nucleotide sequence ID" value="NZ_FNAS01000001.1"/>
</dbReference>
<dbReference type="InterPro" id="IPR009937">
    <property type="entry name" value="Phage_holin_3_6"/>
</dbReference>
<keyword evidence="1" id="KW-0472">Membrane</keyword>
<name>A0A1G6YGB3_9FLAO</name>
<protein>
    <submittedName>
        <fullName evidence="2">Putative Holin-X, holin superfamily III</fullName>
    </submittedName>
</protein>
<dbReference type="Pfam" id="PF07332">
    <property type="entry name" value="Phage_holin_3_6"/>
    <property type="match status" value="1"/>
</dbReference>
<dbReference type="EMBL" id="FNAS01000001">
    <property type="protein sequence ID" value="SDD89321.1"/>
    <property type="molecule type" value="Genomic_DNA"/>
</dbReference>
<dbReference type="STRING" id="1071918.SAMN05421544_101151"/>
<dbReference type="Proteomes" id="UP000198517">
    <property type="component" value="Unassembled WGS sequence"/>
</dbReference>
<organism evidence="2 3">
    <name type="scientific">Riemerella columbipharyngis</name>
    <dbReference type="NCBI Taxonomy" id="1071918"/>
    <lineage>
        <taxon>Bacteria</taxon>
        <taxon>Pseudomonadati</taxon>
        <taxon>Bacteroidota</taxon>
        <taxon>Flavobacteriia</taxon>
        <taxon>Flavobacteriales</taxon>
        <taxon>Weeksellaceae</taxon>
        <taxon>Riemerella</taxon>
    </lineage>
</organism>
<evidence type="ECO:0000256" key="1">
    <source>
        <dbReference type="SAM" id="Phobius"/>
    </source>
</evidence>
<evidence type="ECO:0000313" key="3">
    <source>
        <dbReference type="Proteomes" id="UP000198517"/>
    </source>
</evidence>
<sequence length="102" mass="11281">MFNIFKDYISKKIELAKLEAKEKMAEKISGIVFAAIMAMMVLLFSIMVNIGLALLIGSYLAKISYGFLIVSGGHILLLLIFILAKKSVKSVLANIVFKILNK</sequence>
<dbReference type="AlphaFoldDB" id="A0A1G6YGB3"/>
<gene>
    <name evidence="2" type="ORF">SAMN05421544_101151</name>
</gene>
<evidence type="ECO:0000313" key="2">
    <source>
        <dbReference type="EMBL" id="SDD89321.1"/>
    </source>
</evidence>
<accession>A0A1G6YGB3</accession>
<keyword evidence="1" id="KW-1133">Transmembrane helix</keyword>
<reference evidence="2 3" key="1">
    <citation type="submission" date="2016-10" db="EMBL/GenBank/DDBJ databases">
        <authorList>
            <person name="de Groot N.N."/>
        </authorList>
    </citation>
    <scope>NUCLEOTIDE SEQUENCE [LARGE SCALE GENOMIC DNA]</scope>
    <source>
        <strain evidence="2 3">DSM 24015</strain>
    </source>
</reference>
<proteinExistence type="predicted"/>